<dbReference type="Pfam" id="PF25852">
    <property type="entry name" value="DUF6242_C"/>
    <property type="match status" value="1"/>
</dbReference>
<dbReference type="SUPFAM" id="SSF50939">
    <property type="entry name" value="Sialidases"/>
    <property type="match status" value="1"/>
</dbReference>
<comment type="caution">
    <text evidence="3">The sequence shown here is derived from an EMBL/GenBank/DDBJ whole genome shotgun (WGS) entry which is preliminary data.</text>
</comment>
<keyword evidence="4" id="KW-1185">Reference proteome</keyword>
<dbReference type="InterPro" id="IPR058667">
    <property type="entry name" value="DUF6242_C"/>
</dbReference>
<gene>
    <name evidence="3" type="ORF">HNR67_007350</name>
</gene>
<evidence type="ECO:0000259" key="2">
    <source>
        <dbReference type="Pfam" id="PF25852"/>
    </source>
</evidence>
<dbReference type="RefSeq" id="WP_185007658.1">
    <property type="nucleotide sequence ID" value="NZ_BAAAUI010000051.1"/>
</dbReference>
<evidence type="ECO:0000313" key="3">
    <source>
        <dbReference type="EMBL" id="MBB4681232.1"/>
    </source>
</evidence>
<protein>
    <recommendedName>
        <fullName evidence="2">DUF6242 domain-containing protein</fullName>
    </recommendedName>
</protein>
<proteinExistence type="predicted"/>
<dbReference type="Proteomes" id="UP000533598">
    <property type="component" value="Unassembled WGS sequence"/>
</dbReference>
<sequence>MISSRLRLPVIAAALIVLVASAVLVLRQDTEPAPAPERPTDLRLLDIDFATERHWFALRARCEQADCTHQLLDVDNGVVQVRELPEPLRAHRSGPPPRLHVLGGKLAVAGAERRWHSEDRGRTWQEGLMAVDWPMDGLLPDMLLQHSCHGKDPCVPGIDAVLSFTGQQVPLTPEFTPPLTEPFPFPRQLAGRWWVVGKRDGRAAVSTSDGNGRRWQTRELPSTPPGAFRWAEVVVSGDTAYVLITTDHQPFASTLYRGAGEKWEQVWQARPDGQPPEITGLAAAPDGTLLAVSQGGGSWFSADGGHTFHAGQIAEQRVPGDTLRSVRGGMLSTSERGASHSVDGRRWTPLPFG</sequence>
<dbReference type="Gene3D" id="2.130.10.10">
    <property type="entry name" value="YVTN repeat-like/Quinoprotein amine dehydrogenase"/>
    <property type="match status" value="1"/>
</dbReference>
<accession>A0A7W7FXE4</accession>
<name>A0A7W7FXE4_9PSEU</name>
<dbReference type="InterPro" id="IPR036278">
    <property type="entry name" value="Sialidase_sf"/>
</dbReference>
<evidence type="ECO:0000313" key="4">
    <source>
        <dbReference type="Proteomes" id="UP000533598"/>
    </source>
</evidence>
<reference evidence="3 4" key="1">
    <citation type="submission" date="2020-08" db="EMBL/GenBank/DDBJ databases">
        <title>Sequencing the genomes of 1000 actinobacteria strains.</title>
        <authorList>
            <person name="Klenk H.-P."/>
        </authorList>
    </citation>
    <scope>NUCLEOTIDE SEQUENCE [LARGE SCALE GENOMIC DNA]</scope>
    <source>
        <strain evidence="3 4">DSM 44230</strain>
    </source>
</reference>
<feature type="region of interest" description="Disordered" evidence="1">
    <location>
        <begin position="331"/>
        <end position="353"/>
    </location>
</feature>
<organism evidence="3 4">
    <name type="scientific">Crossiella cryophila</name>
    <dbReference type="NCBI Taxonomy" id="43355"/>
    <lineage>
        <taxon>Bacteria</taxon>
        <taxon>Bacillati</taxon>
        <taxon>Actinomycetota</taxon>
        <taxon>Actinomycetes</taxon>
        <taxon>Pseudonocardiales</taxon>
        <taxon>Pseudonocardiaceae</taxon>
        <taxon>Crossiella</taxon>
    </lineage>
</organism>
<feature type="domain" description="DUF6242" evidence="2">
    <location>
        <begin position="190"/>
        <end position="312"/>
    </location>
</feature>
<dbReference type="EMBL" id="JACHMH010000001">
    <property type="protein sequence ID" value="MBB4681232.1"/>
    <property type="molecule type" value="Genomic_DNA"/>
</dbReference>
<dbReference type="AlphaFoldDB" id="A0A7W7FXE4"/>
<dbReference type="InterPro" id="IPR015943">
    <property type="entry name" value="WD40/YVTN_repeat-like_dom_sf"/>
</dbReference>
<evidence type="ECO:0000256" key="1">
    <source>
        <dbReference type="SAM" id="MobiDB-lite"/>
    </source>
</evidence>